<dbReference type="EMBL" id="CP039348">
    <property type="protein sequence ID" value="QCD90708.1"/>
    <property type="molecule type" value="Genomic_DNA"/>
</dbReference>
<organism evidence="3 4">
    <name type="scientific">Vigna unguiculata</name>
    <name type="common">Cowpea</name>
    <dbReference type="NCBI Taxonomy" id="3917"/>
    <lineage>
        <taxon>Eukaryota</taxon>
        <taxon>Viridiplantae</taxon>
        <taxon>Streptophyta</taxon>
        <taxon>Embryophyta</taxon>
        <taxon>Tracheophyta</taxon>
        <taxon>Spermatophyta</taxon>
        <taxon>Magnoliopsida</taxon>
        <taxon>eudicotyledons</taxon>
        <taxon>Gunneridae</taxon>
        <taxon>Pentapetalae</taxon>
        <taxon>rosids</taxon>
        <taxon>fabids</taxon>
        <taxon>Fabales</taxon>
        <taxon>Fabaceae</taxon>
        <taxon>Papilionoideae</taxon>
        <taxon>50 kb inversion clade</taxon>
        <taxon>NPAAA clade</taxon>
        <taxon>indigoferoid/millettioid clade</taxon>
        <taxon>Phaseoleae</taxon>
        <taxon>Vigna</taxon>
    </lineage>
</organism>
<gene>
    <name evidence="3" type="ORF">DEO72_LG4g1665</name>
</gene>
<sequence>MGVHEELEEAKAEIQKLKHNANLLQNMKKSYDAHTNQILEAIFKIENLNQQLFQKEDETNGSQQRNEDLTDSAASDELGADCDENFRKWKDEKRRLLVPFEEEKEKIENQEQLMRVNTEEIESRNGCIPVSNDECLKIENNLKTSREIEEPDAMFQKLEEENMKVEEQLKWKEEQFKHQEEENETLREQFKASKEEWEMQKNTLLDEISSLQLLLDNHERKADDLQHQLVKCKQALADEENQRKFLEDEVSNLQKEKEEECFQLMKQLELKDELINVQDDINEAAYQLFEERVEDMEADFKEQLKEAYDALDRANIELDERICETSEIEYELRMWKSLSERLKNGLEVNLVMRQELENSLLDQVHFSESLNQEKHSLICKLEDSENEIDRLQQHVFLCKQEPKVKETEASSPVRGLTSESSETVEVSYLQIIEEKNKILEEFQKEVLSIEQESNRKQFESAATAQRNMGRTDEGEEETDTDILEGNNNRTDEIMQQVTSLEQKFTGILTSISSQLFEKQAEIIHVKEACNMITAAEVLAAIEIEEKKFMIEELEDDICDLEQKLELQEVNLKQSEQLALDVEEEMNAKQFKAKELVDEMEKKLRDSDAFLEKVKIDNRGLLESATRLSSSERESLLSFVEGLDDKMYECTVADTQLMDRLRRLVESFEDDREGMDFRKDDELIVKENMMMHSSSPGLKKSETFSELRSPFKELNV</sequence>
<dbReference type="PANTHER" id="PTHR45287">
    <property type="entry name" value="OS03G0691500 PROTEIN"/>
    <property type="match status" value="1"/>
</dbReference>
<accession>A0A4D6LQN6</accession>
<feature type="region of interest" description="Disordered" evidence="2">
    <location>
        <begin position="691"/>
        <end position="715"/>
    </location>
</feature>
<feature type="coiled-coil region" evidence="1">
    <location>
        <begin position="155"/>
        <end position="321"/>
    </location>
</feature>
<feature type="region of interest" description="Disordered" evidence="2">
    <location>
        <begin position="457"/>
        <end position="485"/>
    </location>
</feature>
<evidence type="ECO:0000256" key="2">
    <source>
        <dbReference type="SAM" id="MobiDB-lite"/>
    </source>
</evidence>
<feature type="compositionally biased region" description="Acidic residues" evidence="2">
    <location>
        <begin position="473"/>
        <end position="482"/>
    </location>
</feature>
<proteinExistence type="predicted"/>
<reference evidence="3 4" key="1">
    <citation type="submission" date="2019-04" db="EMBL/GenBank/DDBJ databases">
        <title>An improved genome assembly and genetic linkage map for asparagus bean, Vigna unguiculata ssp. sesquipedialis.</title>
        <authorList>
            <person name="Xia Q."/>
            <person name="Zhang R."/>
            <person name="Dong Y."/>
        </authorList>
    </citation>
    <scope>NUCLEOTIDE SEQUENCE [LARGE SCALE GENOMIC DNA]</scope>
    <source>
        <tissue evidence="3">Leaf</tissue>
    </source>
</reference>
<feature type="region of interest" description="Disordered" evidence="2">
    <location>
        <begin position="56"/>
        <end position="77"/>
    </location>
</feature>
<keyword evidence="4" id="KW-1185">Reference proteome</keyword>
<name>A0A4D6LQN6_VIGUN</name>
<evidence type="ECO:0000256" key="1">
    <source>
        <dbReference type="SAM" id="Coils"/>
    </source>
</evidence>
<protein>
    <submittedName>
        <fullName evidence="3">Uncharacterized protein</fullName>
    </submittedName>
</protein>
<evidence type="ECO:0000313" key="4">
    <source>
        <dbReference type="Proteomes" id="UP000501690"/>
    </source>
</evidence>
<dbReference type="InterPro" id="IPR040262">
    <property type="entry name" value="At4g38062-like"/>
</dbReference>
<evidence type="ECO:0000313" key="3">
    <source>
        <dbReference type="EMBL" id="QCD90708.1"/>
    </source>
</evidence>
<feature type="coiled-coil region" evidence="1">
    <location>
        <begin position="367"/>
        <end position="401"/>
    </location>
</feature>
<feature type="compositionally biased region" description="Basic and acidic residues" evidence="2">
    <location>
        <begin position="698"/>
        <end position="715"/>
    </location>
</feature>
<keyword evidence="1" id="KW-0175">Coiled coil</keyword>
<dbReference type="PANTHER" id="PTHR45287:SF2">
    <property type="entry name" value="A-TYPE INCLUSION PROTEIN, PUTATIVE-RELATED"/>
    <property type="match status" value="1"/>
</dbReference>
<dbReference type="Proteomes" id="UP000501690">
    <property type="component" value="Linkage Group LG4"/>
</dbReference>
<feature type="coiled-coil region" evidence="1">
    <location>
        <begin position="550"/>
        <end position="584"/>
    </location>
</feature>
<dbReference type="AlphaFoldDB" id="A0A4D6LQN6"/>